<evidence type="ECO:0000256" key="1">
    <source>
        <dbReference type="SAM" id="Phobius"/>
    </source>
</evidence>
<evidence type="ECO:0000313" key="3">
    <source>
        <dbReference type="Proteomes" id="UP001196870"/>
    </source>
</evidence>
<dbReference type="RefSeq" id="WP_211855988.1">
    <property type="nucleotide sequence ID" value="NZ_JAAGBB010000051.1"/>
</dbReference>
<reference evidence="3" key="1">
    <citation type="journal article" date="2021" name="Syst. Appl. Microbiol.">
        <title>Roseomonas hellenica sp. nov., isolated from roots of wild-growing Alkanna tinctoria.</title>
        <authorList>
            <person name="Rat A."/>
            <person name="Naranjo H.D."/>
            <person name="Lebbe L."/>
            <person name="Cnockaert M."/>
            <person name="Krigas N."/>
            <person name="Grigoriadou K."/>
            <person name="Maloupa E."/>
            <person name="Willems A."/>
        </authorList>
    </citation>
    <scope>NUCLEOTIDE SEQUENCE [LARGE SCALE GENOMIC DNA]</scope>
    <source>
        <strain evidence="3">LMG 31523</strain>
    </source>
</reference>
<keyword evidence="1" id="KW-1133">Transmembrane helix</keyword>
<organism evidence="2 3">
    <name type="scientific">Plastoroseomonas hellenica</name>
    <dbReference type="NCBI Taxonomy" id="2687306"/>
    <lineage>
        <taxon>Bacteria</taxon>
        <taxon>Pseudomonadati</taxon>
        <taxon>Pseudomonadota</taxon>
        <taxon>Alphaproteobacteria</taxon>
        <taxon>Acetobacterales</taxon>
        <taxon>Acetobacteraceae</taxon>
        <taxon>Plastoroseomonas</taxon>
    </lineage>
</organism>
<feature type="transmembrane region" description="Helical" evidence="1">
    <location>
        <begin position="35"/>
        <end position="54"/>
    </location>
</feature>
<protein>
    <submittedName>
        <fullName evidence="2">Tellurite resistance TerB family protein</fullName>
    </submittedName>
</protein>
<dbReference type="Proteomes" id="UP001196870">
    <property type="component" value="Unassembled WGS sequence"/>
</dbReference>
<keyword evidence="1" id="KW-0472">Membrane</keyword>
<keyword evidence="3" id="KW-1185">Reference proteome</keyword>
<accession>A0ABS5F6K8</accession>
<proteinExistence type="predicted"/>
<dbReference type="EMBL" id="JAAGBB010000051">
    <property type="protein sequence ID" value="MBR0668211.1"/>
    <property type="molecule type" value="Genomic_DNA"/>
</dbReference>
<dbReference type="Pfam" id="PF04391">
    <property type="entry name" value="DUF533"/>
    <property type="match status" value="1"/>
</dbReference>
<keyword evidence="1" id="KW-0812">Transmembrane</keyword>
<comment type="caution">
    <text evidence="2">The sequence shown here is derived from an EMBL/GenBank/DDBJ whole genome shotgun (WGS) entry which is preliminary data.</text>
</comment>
<feature type="transmembrane region" description="Helical" evidence="1">
    <location>
        <begin position="61"/>
        <end position="82"/>
    </location>
</feature>
<dbReference type="InterPro" id="IPR007486">
    <property type="entry name" value="YebE"/>
</dbReference>
<evidence type="ECO:0000313" key="2">
    <source>
        <dbReference type="EMBL" id="MBR0668211.1"/>
    </source>
</evidence>
<sequence length="237" mass="23916">MIDAKSLLDRFLGPGAAGAAGGIADKGRQALSGGGLGGLAGGAAAGGVIALLLGSKKARKFAGGALGYGGAAVLGALAHRAWQNWQQGRAPAGAPVAAPQEAAQVDPRFLPSAAPAADGKPFELALMRAMVGAARADGHVDAEERDRIIGQVERLGFDAEAKAYLFDLIEQPVSVGDIAAAAATPEQGAELYLAARLSIDPDQAAERAWLEALAHRLRLEPGLAAHLDRQAEAAPAG</sequence>
<gene>
    <name evidence="2" type="ORF">GXW71_27905</name>
</gene>
<dbReference type="CDD" id="cd07178">
    <property type="entry name" value="terB_like_YebE"/>
    <property type="match status" value="1"/>
</dbReference>
<dbReference type="SUPFAM" id="SSF158682">
    <property type="entry name" value="TerB-like"/>
    <property type="match status" value="1"/>
</dbReference>
<name>A0ABS5F6K8_9PROT</name>
<dbReference type="Gene3D" id="1.10.3680.10">
    <property type="entry name" value="TerB-like"/>
    <property type="match status" value="1"/>
</dbReference>
<dbReference type="InterPro" id="IPR029024">
    <property type="entry name" value="TerB-like"/>
</dbReference>